<evidence type="ECO:0000313" key="1">
    <source>
        <dbReference type="EMBL" id="RMZ96804.1"/>
    </source>
</evidence>
<comment type="caution">
    <text evidence="1">The sequence shown here is derived from an EMBL/GenBank/DDBJ whole genome shotgun (WGS) entry which is preliminary data.</text>
</comment>
<sequence>MKLYKIDIQYNSHLFLQHNGTTLFLEKVLTISTTFSFSSTDRSLYLLLFSCSSPIFIHNLFEIEPNQHFSYQNPQFFDRKHLRTILLKDTYPWDYIGFKYLITIEEDGLTGKFMSSGFDLFVNQMWTTKLPTSSQNLHQNY</sequence>
<dbReference type="EMBL" id="REGN01011886">
    <property type="protein sequence ID" value="RMZ96804.1"/>
    <property type="molecule type" value="Genomic_DNA"/>
</dbReference>
<dbReference type="Proteomes" id="UP000276133">
    <property type="component" value="Unassembled WGS sequence"/>
</dbReference>
<organism evidence="1 2">
    <name type="scientific">Brachionus plicatilis</name>
    <name type="common">Marine rotifer</name>
    <name type="synonym">Brachionus muelleri</name>
    <dbReference type="NCBI Taxonomy" id="10195"/>
    <lineage>
        <taxon>Eukaryota</taxon>
        <taxon>Metazoa</taxon>
        <taxon>Spiralia</taxon>
        <taxon>Gnathifera</taxon>
        <taxon>Rotifera</taxon>
        <taxon>Eurotatoria</taxon>
        <taxon>Monogononta</taxon>
        <taxon>Pseudotrocha</taxon>
        <taxon>Ploima</taxon>
        <taxon>Brachionidae</taxon>
        <taxon>Brachionus</taxon>
    </lineage>
</organism>
<keyword evidence="2" id="KW-1185">Reference proteome</keyword>
<reference evidence="1 2" key="1">
    <citation type="journal article" date="2018" name="Sci. Rep.">
        <title>Genomic signatures of local adaptation to the degree of environmental predictability in rotifers.</title>
        <authorList>
            <person name="Franch-Gras L."/>
            <person name="Hahn C."/>
            <person name="Garcia-Roger E.M."/>
            <person name="Carmona M.J."/>
            <person name="Serra M."/>
            <person name="Gomez A."/>
        </authorList>
    </citation>
    <scope>NUCLEOTIDE SEQUENCE [LARGE SCALE GENOMIC DNA]</scope>
    <source>
        <strain evidence="1">HYR1</strain>
    </source>
</reference>
<dbReference type="AlphaFoldDB" id="A0A3M7PDK6"/>
<proteinExistence type="predicted"/>
<evidence type="ECO:0000313" key="2">
    <source>
        <dbReference type="Proteomes" id="UP000276133"/>
    </source>
</evidence>
<protein>
    <submittedName>
        <fullName evidence="1">Uncharacterized protein</fullName>
    </submittedName>
</protein>
<name>A0A3M7PDK6_BRAPC</name>
<gene>
    <name evidence="1" type="ORF">BpHYR1_015744</name>
</gene>
<accession>A0A3M7PDK6</accession>